<gene>
    <name evidence="1" type="ORF">BDR25DRAFT_341136</name>
</gene>
<accession>A0ACB6R3N3</accession>
<reference evidence="1" key="1">
    <citation type="journal article" date="2020" name="Stud. Mycol.">
        <title>101 Dothideomycetes genomes: a test case for predicting lifestyles and emergence of pathogens.</title>
        <authorList>
            <person name="Haridas S."/>
            <person name="Albert R."/>
            <person name="Binder M."/>
            <person name="Bloem J."/>
            <person name="Labutti K."/>
            <person name="Salamov A."/>
            <person name="Andreopoulos B."/>
            <person name="Baker S."/>
            <person name="Barry K."/>
            <person name="Bills G."/>
            <person name="Bluhm B."/>
            <person name="Cannon C."/>
            <person name="Castanera R."/>
            <person name="Culley D."/>
            <person name="Daum C."/>
            <person name="Ezra D."/>
            <person name="Gonzalez J."/>
            <person name="Henrissat B."/>
            <person name="Kuo A."/>
            <person name="Liang C."/>
            <person name="Lipzen A."/>
            <person name="Lutzoni F."/>
            <person name="Magnuson J."/>
            <person name="Mondo S."/>
            <person name="Nolan M."/>
            <person name="Ohm R."/>
            <person name="Pangilinan J."/>
            <person name="Park H.-J."/>
            <person name="Ramirez L."/>
            <person name="Alfaro M."/>
            <person name="Sun H."/>
            <person name="Tritt A."/>
            <person name="Yoshinaga Y."/>
            <person name="Zwiers L.-H."/>
            <person name="Turgeon B."/>
            <person name="Goodwin S."/>
            <person name="Spatafora J."/>
            <person name="Crous P."/>
            <person name="Grigoriev I."/>
        </authorList>
    </citation>
    <scope>NUCLEOTIDE SEQUENCE</scope>
    <source>
        <strain evidence="1">ATCC 200398</strain>
    </source>
</reference>
<sequence>MVTMEAILEARRWLKSNGRQFTFVLTAKRLLLSVTVGTVLRSIKHHDSNSDQADLWDYLDEIALHFIPEFQKLAPIIHHVGKLTLADLQARQYYKCQLEFYDEVPRPGPITRMTPKKQNFMDEWDDPKPDPFESPFPQFRPSDVEVVFDDPSTVFDIVPKKVFVNGQSFFWKPSWAQEESKEVVEKYNKIHRSRIPPDQLLISRLYGVVVDSKGMLRGELYHWIDIDQTLTWRTIEQAPKDVREKWALQIQKTVLTLHQMDVVWGDVKAENVVIGTSGDAVVIDFEGGATKGWVDEDKIGTREGDVQGLERLIDYIFNDNCYLRLREKECDCEDYMES</sequence>
<dbReference type="Proteomes" id="UP000799755">
    <property type="component" value="Unassembled WGS sequence"/>
</dbReference>
<dbReference type="EMBL" id="MU003499">
    <property type="protein sequence ID" value="KAF2473898.1"/>
    <property type="molecule type" value="Genomic_DNA"/>
</dbReference>
<protein>
    <submittedName>
        <fullName evidence="1">Uncharacterized protein</fullName>
    </submittedName>
</protein>
<evidence type="ECO:0000313" key="1">
    <source>
        <dbReference type="EMBL" id="KAF2473898.1"/>
    </source>
</evidence>
<organism evidence="1 2">
    <name type="scientific">Lindgomyces ingoldianus</name>
    <dbReference type="NCBI Taxonomy" id="673940"/>
    <lineage>
        <taxon>Eukaryota</taxon>
        <taxon>Fungi</taxon>
        <taxon>Dikarya</taxon>
        <taxon>Ascomycota</taxon>
        <taxon>Pezizomycotina</taxon>
        <taxon>Dothideomycetes</taxon>
        <taxon>Pleosporomycetidae</taxon>
        <taxon>Pleosporales</taxon>
        <taxon>Lindgomycetaceae</taxon>
        <taxon>Lindgomyces</taxon>
    </lineage>
</organism>
<comment type="caution">
    <text evidence="1">The sequence shown here is derived from an EMBL/GenBank/DDBJ whole genome shotgun (WGS) entry which is preliminary data.</text>
</comment>
<name>A0ACB6R3N3_9PLEO</name>
<proteinExistence type="predicted"/>
<evidence type="ECO:0000313" key="2">
    <source>
        <dbReference type="Proteomes" id="UP000799755"/>
    </source>
</evidence>
<keyword evidence="2" id="KW-1185">Reference proteome</keyword>